<organism evidence="2 3">
    <name type="scientific">Penicillium arizonense</name>
    <dbReference type="NCBI Taxonomy" id="1835702"/>
    <lineage>
        <taxon>Eukaryota</taxon>
        <taxon>Fungi</taxon>
        <taxon>Dikarya</taxon>
        <taxon>Ascomycota</taxon>
        <taxon>Pezizomycotina</taxon>
        <taxon>Eurotiomycetes</taxon>
        <taxon>Eurotiomycetidae</taxon>
        <taxon>Eurotiales</taxon>
        <taxon>Aspergillaceae</taxon>
        <taxon>Penicillium</taxon>
    </lineage>
</organism>
<feature type="compositionally biased region" description="Basic and acidic residues" evidence="1">
    <location>
        <begin position="65"/>
        <end position="75"/>
    </location>
</feature>
<dbReference type="Proteomes" id="UP000177622">
    <property type="component" value="Unassembled WGS sequence"/>
</dbReference>
<feature type="region of interest" description="Disordered" evidence="1">
    <location>
        <begin position="65"/>
        <end position="98"/>
    </location>
</feature>
<feature type="compositionally biased region" description="Polar residues" evidence="1">
    <location>
        <begin position="7"/>
        <end position="16"/>
    </location>
</feature>
<evidence type="ECO:0000256" key="1">
    <source>
        <dbReference type="SAM" id="MobiDB-lite"/>
    </source>
</evidence>
<proteinExistence type="predicted"/>
<comment type="caution">
    <text evidence="2">The sequence shown here is derived from an EMBL/GenBank/DDBJ whole genome shotgun (WGS) entry which is preliminary data.</text>
</comment>
<keyword evidence="3" id="KW-1185">Reference proteome</keyword>
<dbReference type="AlphaFoldDB" id="A0A1F5LKU4"/>
<protein>
    <submittedName>
        <fullName evidence="2">Uncharacterized protein</fullName>
    </submittedName>
</protein>
<evidence type="ECO:0000313" key="2">
    <source>
        <dbReference type="EMBL" id="OGE53735.1"/>
    </source>
</evidence>
<dbReference type="OrthoDB" id="4296041at2759"/>
<name>A0A1F5LKU4_PENAI</name>
<gene>
    <name evidence="2" type="ORF">PENARI_c007G06761</name>
</gene>
<dbReference type="GeneID" id="34575736"/>
<dbReference type="EMBL" id="LXJU01000007">
    <property type="protein sequence ID" value="OGE53735.1"/>
    <property type="molecule type" value="Genomic_DNA"/>
</dbReference>
<evidence type="ECO:0000313" key="3">
    <source>
        <dbReference type="Proteomes" id="UP000177622"/>
    </source>
</evidence>
<sequence length="98" mass="10597">MPKMPTASRNPATQAPTRARKPEAEASAKRAVLNLPATGAKAHAIHPADHVDYIKLLKAAEDDDQQRAARLEEGHQQLSRKKPSCPRKSASLRPSVAS</sequence>
<dbReference type="RefSeq" id="XP_022489172.1">
    <property type="nucleotide sequence ID" value="XM_022631002.1"/>
</dbReference>
<reference evidence="2 3" key="1">
    <citation type="journal article" date="2016" name="Sci. Rep.">
        <title>Penicillium arizonense, a new, genome sequenced fungal species, reveals a high chemical diversity in secreted metabolites.</title>
        <authorList>
            <person name="Grijseels S."/>
            <person name="Nielsen J.C."/>
            <person name="Randelovic M."/>
            <person name="Nielsen J."/>
            <person name="Nielsen K.F."/>
            <person name="Workman M."/>
            <person name="Frisvad J.C."/>
        </authorList>
    </citation>
    <scope>NUCLEOTIDE SEQUENCE [LARGE SCALE GENOMIC DNA]</scope>
    <source>
        <strain evidence="2 3">CBS 141311</strain>
    </source>
</reference>
<feature type="region of interest" description="Disordered" evidence="1">
    <location>
        <begin position="1"/>
        <end position="28"/>
    </location>
</feature>
<accession>A0A1F5LKU4</accession>